<keyword evidence="7" id="KW-1185">Reference proteome</keyword>
<dbReference type="GO" id="GO:0008270">
    <property type="term" value="F:zinc ion binding"/>
    <property type="evidence" value="ECO:0007669"/>
    <property type="project" value="UniProtKB-KW"/>
</dbReference>
<feature type="region of interest" description="Disordered" evidence="3">
    <location>
        <begin position="248"/>
        <end position="278"/>
    </location>
</feature>
<dbReference type="SMART" id="SM00401">
    <property type="entry name" value="ZnF_GATA"/>
    <property type="match status" value="1"/>
</dbReference>
<organism evidence="6 7">
    <name type="scientific">Zosterops lateralis melanops</name>
    <dbReference type="NCBI Taxonomy" id="1220523"/>
    <lineage>
        <taxon>Eukaryota</taxon>
        <taxon>Metazoa</taxon>
        <taxon>Chordata</taxon>
        <taxon>Craniata</taxon>
        <taxon>Vertebrata</taxon>
        <taxon>Euteleostomi</taxon>
        <taxon>Archelosauria</taxon>
        <taxon>Archosauria</taxon>
        <taxon>Dinosauria</taxon>
        <taxon>Saurischia</taxon>
        <taxon>Theropoda</taxon>
        <taxon>Coelurosauria</taxon>
        <taxon>Aves</taxon>
        <taxon>Neognathae</taxon>
        <taxon>Neoaves</taxon>
        <taxon>Telluraves</taxon>
        <taxon>Australaves</taxon>
        <taxon>Passeriformes</taxon>
        <taxon>Sylvioidea</taxon>
        <taxon>Zosteropidae</taxon>
        <taxon>Zosterops</taxon>
    </lineage>
</organism>
<dbReference type="InterPro" id="IPR013088">
    <property type="entry name" value="Znf_NHR/GATA"/>
</dbReference>
<evidence type="ECO:0000259" key="5">
    <source>
        <dbReference type="PROSITE" id="PS50114"/>
    </source>
</evidence>
<dbReference type="PROSITE" id="PS00344">
    <property type="entry name" value="GATA_ZN_FINGER_1"/>
    <property type="match status" value="1"/>
</dbReference>
<dbReference type="PANTHER" id="PTHR47341">
    <property type="entry name" value="GATA-TYPE ZINC FINGER PROTEIN 1"/>
    <property type="match status" value="1"/>
</dbReference>
<reference evidence="6" key="1">
    <citation type="submission" date="2025-08" db="UniProtKB">
        <authorList>
            <consortium name="Ensembl"/>
        </authorList>
    </citation>
    <scope>IDENTIFICATION</scope>
</reference>
<accession>A0A8D2PJP3</accession>
<dbReference type="InterPro" id="IPR053116">
    <property type="entry name" value="GATA-type_Znf_Regulator"/>
</dbReference>
<dbReference type="Gene3D" id="3.30.50.10">
    <property type="entry name" value="Erythroid Transcription Factor GATA-1, subunit A"/>
    <property type="match status" value="1"/>
</dbReference>
<keyword evidence="4" id="KW-1133">Transmembrane helix</keyword>
<sequence length="278" mass="29172">MSPADHSPGTPVPAPGGAVCLSWALGKNPEGSVCLSGAPGRSVRLSRCIFGDSGGVCPSVQGTGGILGGPSVCPGHWDVSVRLSRCIFGNSGGFVRLSEALEGLCPSVQVHFWAHHPQISPPRIPSWTQDSNSSDDDGAGPKGETGVGDVPGVSPGCPRGPFFQPFGTIFWAILCPFLNPSLTTFTPFFLAISVTLFPGRRRCTSCGTVRTPMWRTAEGGTLLCNACGIRYRKYRVRCRRCWNIPGKSGTSPRCPQCPQCPTRPPGEGGDSEDATVAG</sequence>
<evidence type="ECO:0000313" key="6">
    <source>
        <dbReference type="Ensembl" id="ENSZLMP00000013149.1"/>
    </source>
</evidence>
<dbReference type="Ensembl" id="ENSZLMT00000013510.1">
    <property type="protein sequence ID" value="ENSZLMP00000013149.1"/>
    <property type="gene ID" value="ENSZLMG00000009163.1"/>
</dbReference>
<dbReference type="Pfam" id="PF00320">
    <property type="entry name" value="GATA"/>
    <property type="match status" value="1"/>
</dbReference>
<protein>
    <recommendedName>
        <fullName evidence="5">GATA-type domain-containing protein</fullName>
    </recommendedName>
</protein>
<keyword evidence="4" id="KW-0812">Transmembrane</keyword>
<keyword evidence="2" id="KW-0863">Zinc-finger</keyword>
<feature type="domain" description="GATA-type" evidence="5">
    <location>
        <begin position="201"/>
        <end position="232"/>
    </location>
</feature>
<proteinExistence type="predicted"/>
<dbReference type="GO" id="GO:0006357">
    <property type="term" value="P:regulation of transcription by RNA polymerase II"/>
    <property type="evidence" value="ECO:0007669"/>
    <property type="project" value="TreeGrafter"/>
</dbReference>
<dbReference type="PANTHER" id="PTHR47341:SF1">
    <property type="entry name" value="GATA-TYPE ZINC FINGER PROTEIN 1"/>
    <property type="match status" value="1"/>
</dbReference>
<name>A0A8D2PJP3_ZOSLA</name>
<dbReference type="PRINTS" id="PR00619">
    <property type="entry name" value="GATAZNFINGER"/>
</dbReference>
<evidence type="ECO:0000256" key="2">
    <source>
        <dbReference type="PROSITE-ProRule" id="PRU00094"/>
    </source>
</evidence>
<dbReference type="GO" id="GO:0043565">
    <property type="term" value="F:sequence-specific DNA binding"/>
    <property type="evidence" value="ECO:0007669"/>
    <property type="project" value="InterPro"/>
</dbReference>
<dbReference type="Proteomes" id="UP000694401">
    <property type="component" value="Unassembled WGS sequence"/>
</dbReference>
<evidence type="ECO:0000256" key="4">
    <source>
        <dbReference type="SAM" id="Phobius"/>
    </source>
</evidence>
<dbReference type="PROSITE" id="PS50114">
    <property type="entry name" value="GATA_ZN_FINGER_2"/>
    <property type="match status" value="1"/>
</dbReference>
<dbReference type="GO" id="GO:0005634">
    <property type="term" value="C:nucleus"/>
    <property type="evidence" value="ECO:0007669"/>
    <property type="project" value="TreeGrafter"/>
</dbReference>
<dbReference type="CDD" id="cd00202">
    <property type="entry name" value="ZnF_GATA"/>
    <property type="match status" value="1"/>
</dbReference>
<dbReference type="GO" id="GO:0048599">
    <property type="term" value="P:oocyte development"/>
    <property type="evidence" value="ECO:0007669"/>
    <property type="project" value="TreeGrafter"/>
</dbReference>
<keyword evidence="1" id="KW-0539">Nucleus</keyword>
<reference evidence="6" key="2">
    <citation type="submission" date="2025-09" db="UniProtKB">
        <authorList>
            <consortium name="Ensembl"/>
        </authorList>
    </citation>
    <scope>IDENTIFICATION</scope>
</reference>
<keyword evidence="4" id="KW-0472">Membrane</keyword>
<feature type="transmembrane region" description="Helical" evidence="4">
    <location>
        <begin position="169"/>
        <end position="192"/>
    </location>
</feature>
<evidence type="ECO:0000313" key="7">
    <source>
        <dbReference type="Proteomes" id="UP000694401"/>
    </source>
</evidence>
<feature type="region of interest" description="Disordered" evidence="3">
    <location>
        <begin position="123"/>
        <end position="152"/>
    </location>
</feature>
<dbReference type="AlphaFoldDB" id="A0A8D2PJP3"/>
<keyword evidence="2" id="KW-0862">Zinc</keyword>
<evidence type="ECO:0000256" key="1">
    <source>
        <dbReference type="ARBA" id="ARBA00023242"/>
    </source>
</evidence>
<dbReference type="GO" id="GO:0007283">
    <property type="term" value="P:spermatogenesis"/>
    <property type="evidence" value="ECO:0007669"/>
    <property type="project" value="TreeGrafter"/>
</dbReference>
<dbReference type="SUPFAM" id="SSF57716">
    <property type="entry name" value="Glucocorticoid receptor-like (DNA-binding domain)"/>
    <property type="match status" value="1"/>
</dbReference>
<dbReference type="InterPro" id="IPR000679">
    <property type="entry name" value="Znf_GATA"/>
</dbReference>
<feature type="compositionally biased region" description="Acidic residues" evidence="3">
    <location>
        <begin position="269"/>
        <end position="278"/>
    </location>
</feature>
<evidence type="ECO:0000256" key="3">
    <source>
        <dbReference type="SAM" id="MobiDB-lite"/>
    </source>
</evidence>
<keyword evidence="2" id="KW-0479">Metal-binding</keyword>